<dbReference type="PANTHER" id="PTHR48021:SF46">
    <property type="entry name" value="MAJOR FACILITATOR SUPERFAMILY (MFS) PROFILE DOMAIN-CONTAINING PROTEIN"/>
    <property type="match status" value="1"/>
</dbReference>
<feature type="transmembrane region" description="Helical" evidence="5">
    <location>
        <begin position="126"/>
        <end position="147"/>
    </location>
</feature>
<evidence type="ECO:0000256" key="3">
    <source>
        <dbReference type="ARBA" id="ARBA00022989"/>
    </source>
</evidence>
<dbReference type="Pfam" id="PF00083">
    <property type="entry name" value="Sugar_tr"/>
    <property type="match status" value="2"/>
</dbReference>
<sequence length="445" mass="49338">MPVLNFGINKIILVRTWNVHQNSDLATLTLCSSPTGTLCILSSEMHFGWTSPSLPLLTSGAYKFRITSDEASWLAVILLAGTIVGALFTGCLADVLGRKKIILLTSVPLFAGWVLIGLADSVEELYAARFIAGLSSGISISMIPMYLGEIAEPEVRAAYSPLVLFSTFVWMPESPSFLLRKGRVEDARRTLETLRGKENADRELKRLEEAVREEIAAKPSVLELFRDQINRRAAVVAFGLRTVQQFCGTTAITFYCKTIFEQTSDFMSPNISTIVYFSLQLIIAFFASFLVDIFGRRPLLKISLYGTCSTLFLMSGFIYVKDRTDVDTSNYNVVLVLLLLLNVSSVSVGIRNIPLLMMGEMFSPSIKPIALCVGTILYSILASLSAKLFHVTSEILGMYVPFLIFAALSFLSVFFVVFYVPETKGKTLEDIQRELEGKRDECSKC</sequence>
<evidence type="ECO:0000256" key="4">
    <source>
        <dbReference type="ARBA" id="ARBA00023136"/>
    </source>
</evidence>
<evidence type="ECO:0000259" key="6">
    <source>
        <dbReference type="PROSITE" id="PS50850"/>
    </source>
</evidence>
<dbReference type="PROSITE" id="PS00217">
    <property type="entry name" value="SUGAR_TRANSPORT_2"/>
    <property type="match status" value="1"/>
</dbReference>
<feature type="transmembrane region" description="Helical" evidence="5">
    <location>
        <begin position="73"/>
        <end position="95"/>
    </location>
</feature>
<evidence type="ECO:0000256" key="2">
    <source>
        <dbReference type="ARBA" id="ARBA00022692"/>
    </source>
</evidence>
<dbReference type="InterPro" id="IPR036259">
    <property type="entry name" value="MFS_trans_sf"/>
</dbReference>
<feature type="transmembrane region" description="Helical" evidence="5">
    <location>
        <begin position="332"/>
        <end position="353"/>
    </location>
</feature>
<keyword evidence="3 5" id="KW-1133">Transmembrane helix</keyword>
<evidence type="ECO:0000313" key="7">
    <source>
        <dbReference type="EMBL" id="KAJ8954036.1"/>
    </source>
</evidence>
<dbReference type="GO" id="GO:0016020">
    <property type="term" value="C:membrane"/>
    <property type="evidence" value="ECO:0007669"/>
    <property type="project" value="UniProtKB-SubCell"/>
</dbReference>
<dbReference type="SUPFAM" id="SSF103473">
    <property type="entry name" value="MFS general substrate transporter"/>
    <property type="match status" value="1"/>
</dbReference>
<feature type="domain" description="Major facilitator superfamily (MFS) profile" evidence="6">
    <location>
        <begin position="1"/>
        <end position="424"/>
    </location>
</feature>
<feature type="transmembrane region" description="Helical" evidence="5">
    <location>
        <begin position="233"/>
        <end position="254"/>
    </location>
</feature>
<feature type="transmembrane region" description="Helical" evidence="5">
    <location>
        <begin position="302"/>
        <end position="320"/>
    </location>
</feature>
<dbReference type="PROSITE" id="PS50850">
    <property type="entry name" value="MFS"/>
    <property type="match status" value="1"/>
</dbReference>
<organism evidence="7 8">
    <name type="scientific">Aromia moschata</name>
    <dbReference type="NCBI Taxonomy" id="1265417"/>
    <lineage>
        <taxon>Eukaryota</taxon>
        <taxon>Metazoa</taxon>
        <taxon>Ecdysozoa</taxon>
        <taxon>Arthropoda</taxon>
        <taxon>Hexapoda</taxon>
        <taxon>Insecta</taxon>
        <taxon>Pterygota</taxon>
        <taxon>Neoptera</taxon>
        <taxon>Endopterygota</taxon>
        <taxon>Coleoptera</taxon>
        <taxon>Polyphaga</taxon>
        <taxon>Cucujiformia</taxon>
        <taxon>Chrysomeloidea</taxon>
        <taxon>Cerambycidae</taxon>
        <taxon>Cerambycinae</taxon>
        <taxon>Callichromatini</taxon>
        <taxon>Aromia</taxon>
    </lineage>
</organism>
<evidence type="ECO:0000313" key="8">
    <source>
        <dbReference type="Proteomes" id="UP001162162"/>
    </source>
</evidence>
<dbReference type="InterPro" id="IPR005828">
    <property type="entry name" value="MFS_sugar_transport-like"/>
</dbReference>
<comment type="subcellular location">
    <subcellularLocation>
        <location evidence="1">Membrane</location>
        <topology evidence="1">Multi-pass membrane protein</topology>
    </subcellularLocation>
</comment>
<feature type="transmembrane region" description="Helical" evidence="5">
    <location>
        <begin position="274"/>
        <end position="295"/>
    </location>
</feature>
<evidence type="ECO:0000256" key="5">
    <source>
        <dbReference type="SAM" id="Phobius"/>
    </source>
</evidence>
<accession>A0AAV8YRJ6</accession>
<feature type="transmembrane region" description="Helical" evidence="5">
    <location>
        <begin position="365"/>
        <end position="386"/>
    </location>
</feature>
<keyword evidence="4 5" id="KW-0472">Membrane</keyword>
<proteinExistence type="predicted"/>
<dbReference type="AlphaFoldDB" id="A0AAV8YRJ6"/>
<name>A0AAV8YRJ6_9CUCU</name>
<dbReference type="EMBL" id="JAPWTK010000051">
    <property type="protein sequence ID" value="KAJ8954036.1"/>
    <property type="molecule type" value="Genomic_DNA"/>
</dbReference>
<feature type="transmembrane region" description="Helical" evidence="5">
    <location>
        <begin position="159"/>
        <end position="179"/>
    </location>
</feature>
<gene>
    <name evidence="7" type="ORF">NQ318_004337</name>
</gene>
<comment type="caution">
    <text evidence="7">The sequence shown here is derived from an EMBL/GenBank/DDBJ whole genome shotgun (WGS) entry which is preliminary data.</text>
</comment>
<dbReference type="GO" id="GO:0022857">
    <property type="term" value="F:transmembrane transporter activity"/>
    <property type="evidence" value="ECO:0007669"/>
    <property type="project" value="InterPro"/>
</dbReference>
<evidence type="ECO:0000256" key="1">
    <source>
        <dbReference type="ARBA" id="ARBA00004141"/>
    </source>
</evidence>
<dbReference type="PANTHER" id="PTHR48021">
    <property type="match status" value="1"/>
</dbReference>
<dbReference type="InterPro" id="IPR005829">
    <property type="entry name" value="Sugar_transporter_CS"/>
</dbReference>
<feature type="transmembrane region" description="Helical" evidence="5">
    <location>
        <begin position="398"/>
        <end position="420"/>
    </location>
</feature>
<protein>
    <recommendedName>
        <fullName evidence="6">Major facilitator superfamily (MFS) profile domain-containing protein</fullName>
    </recommendedName>
</protein>
<dbReference type="Proteomes" id="UP001162162">
    <property type="component" value="Unassembled WGS sequence"/>
</dbReference>
<dbReference type="InterPro" id="IPR050549">
    <property type="entry name" value="MFS_Trehalose_Transporter"/>
</dbReference>
<dbReference type="InterPro" id="IPR020846">
    <property type="entry name" value="MFS_dom"/>
</dbReference>
<keyword evidence="8" id="KW-1185">Reference proteome</keyword>
<feature type="transmembrane region" description="Helical" evidence="5">
    <location>
        <begin position="101"/>
        <end position="119"/>
    </location>
</feature>
<keyword evidence="2 5" id="KW-0812">Transmembrane</keyword>
<reference evidence="7" key="1">
    <citation type="journal article" date="2023" name="Insect Mol. Biol.">
        <title>Genome sequencing provides insights into the evolution of gene families encoding plant cell wall-degrading enzymes in longhorned beetles.</title>
        <authorList>
            <person name="Shin N.R."/>
            <person name="Okamura Y."/>
            <person name="Kirsch R."/>
            <person name="Pauchet Y."/>
        </authorList>
    </citation>
    <scope>NUCLEOTIDE SEQUENCE</scope>
    <source>
        <strain evidence="7">AMC_N1</strain>
    </source>
</reference>
<dbReference type="PROSITE" id="PS00216">
    <property type="entry name" value="SUGAR_TRANSPORT_1"/>
    <property type="match status" value="2"/>
</dbReference>
<dbReference type="Gene3D" id="1.20.1250.20">
    <property type="entry name" value="MFS general substrate transporter like domains"/>
    <property type="match status" value="2"/>
</dbReference>